<dbReference type="InterPro" id="IPR039437">
    <property type="entry name" value="FrzH/put_lumazine-bd"/>
</dbReference>
<organism evidence="1 2">
    <name type="scientific">Vanrija albida</name>
    <dbReference type="NCBI Taxonomy" id="181172"/>
    <lineage>
        <taxon>Eukaryota</taxon>
        <taxon>Fungi</taxon>
        <taxon>Dikarya</taxon>
        <taxon>Basidiomycota</taxon>
        <taxon>Agaricomycotina</taxon>
        <taxon>Tremellomycetes</taxon>
        <taxon>Trichosporonales</taxon>
        <taxon>Trichosporonaceae</taxon>
        <taxon>Vanrija</taxon>
    </lineage>
</organism>
<keyword evidence="2" id="KW-1185">Reference proteome</keyword>
<protein>
    <recommendedName>
        <fullName evidence="3">SnoaL-like domain-containing protein</fullName>
    </recommendedName>
</protein>
<evidence type="ECO:0000313" key="1">
    <source>
        <dbReference type="EMBL" id="KAL1409178.1"/>
    </source>
</evidence>
<dbReference type="GeneID" id="95987051"/>
<dbReference type="SUPFAM" id="SSF54427">
    <property type="entry name" value="NTF2-like"/>
    <property type="match status" value="1"/>
</dbReference>
<name>A0ABR3Q353_9TREE</name>
<dbReference type="EMBL" id="JBBXJM010000004">
    <property type="protein sequence ID" value="KAL1409178.1"/>
    <property type="molecule type" value="Genomic_DNA"/>
</dbReference>
<evidence type="ECO:0000313" key="2">
    <source>
        <dbReference type="Proteomes" id="UP001565368"/>
    </source>
</evidence>
<comment type="caution">
    <text evidence="1">The sequence shown here is derived from an EMBL/GenBank/DDBJ whole genome shotgun (WGS) entry which is preliminary data.</text>
</comment>
<sequence>MPYKTISTAEHDAVVAHVQRFYIDAITKNKPELLAQGAHQDARIQGLGLDELFAPFLSENVTKSGGHADWRSRIDILGITPTTAAVRVEFDWGDKPDLKGYTDFLSLVKFDEGGWKIVNKVFQAYLE</sequence>
<gene>
    <name evidence="1" type="ORF">Q8F55_006008</name>
</gene>
<proteinExistence type="predicted"/>
<dbReference type="Pfam" id="PF12893">
    <property type="entry name" value="Lumazine_bd_2"/>
    <property type="match status" value="1"/>
</dbReference>
<dbReference type="InterPro" id="IPR032710">
    <property type="entry name" value="NTF2-like_dom_sf"/>
</dbReference>
<dbReference type="Proteomes" id="UP001565368">
    <property type="component" value="Unassembled WGS sequence"/>
</dbReference>
<reference evidence="1 2" key="1">
    <citation type="submission" date="2023-08" db="EMBL/GenBank/DDBJ databases">
        <title>Annotated Genome Sequence of Vanrija albida AlHP1.</title>
        <authorList>
            <person name="Herzog R."/>
        </authorList>
    </citation>
    <scope>NUCLEOTIDE SEQUENCE [LARGE SCALE GENOMIC DNA]</scope>
    <source>
        <strain evidence="1 2">AlHP1</strain>
    </source>
</reference>
<accession>A0ABR3Q353</accession>
<evidence type="ECO:0008006" key="3">
    <source>
        <dbReference type="Google" id="ProtNLM"/>
    </source>
</evidence>
<dbReference type="Gene3D" id="3.10.450.50">
    <property type="match status" value="1"/>
</dbReference>
<dbReference type="RefSeq" id="XP_069209122.1">
    <property type="nucleotide sequence ID" value="XM_069354480.1"/>
</dbReference>